<dbReference type="GO" id="GO:0005886">
    <property type="term" value="C:plasma membrane"/>
    <property type="evidence" value="ECO:0007669"/>
    <property type="project" value="UniProtKB-SubCell"/>
</dbReference>
<evidence type="ECO:0000259" key="24">
    <source>
        <dbReference type="PROSITE" id="PS50894"/>
    </source>
</evidence>
<evidence type="ECO:0000256" key="1">
    <source>
        <dbReference type="ARBA" id="ARBA00000085"/>
    </source>
</evidence>
<evidence type="ECO:0000256" key="15">
    <source>
        <dbReference type="ARBA" id="ARBA00074306"/>
    </source>
</evidence>
<dbReference type="SUPFAM" id="SSF47384">
    <property type="entry name" value="Homodimeric domain of signal transducing histidine kinase"/>
    <property type="match status" value="1"/>
</dbReference>
<dbReference type="Gene3D" id="1.10.287.130">
    <property type="match status" value="1"/>
</dbReference>
<evidence type="ECO:0000256" key="16">
    <source>
        <dbReference type="PROSITE-ProRule" id="PRU00110"/>
    </source>
</evidence>
<evidence type="ECO:0000256" key="8">
    <source>
        <dbReference type="ARBA" id="ARBA00022692"/>
    </source>
</evidence>
<evidence type="ECO:0000313" key="25">
    <source>
        <dbReference type="EMBL" id="WOB44932.1"/>
    </source>
</evidence>
<feature type="domain" description="PAC" evidence="23">
    <location>
        <begin position="282"/>
        <end position="332"/>
    </location>
</feature>
<dbReference type="PRINTS" id="PR00344">
    <property type="entry name" value="BCTRLSENSOR"/>
</dbReference>
<evidence type="ECO:0000259" key="23">
    <source>
        <dbReference type="PROSITE" id="PS50113"/>
    </source>
</evidence>
<dbReference type="EC" id="2.7.13.3" evidence="4"/>
<dbReference type="GO" id="GO:0000155">
    <property type="term" value="F:phosphorelay sensor kinase activity"/>
    <property type="evidence" value="ECO:0007669"/>
    <property type="project" value="InterPro"/>
</dbReference>
<dbReference type="SMART" id="SM00387">
    <property type="entry name" value="HATPase_c"/>
    <property type="match status" value="1"/>
</dbReference>
<keyword evidence="10" id="KW-0418">Kinase</keyword>
<dbReference type="InterPro" id="IPR000700">
    <property type="entry name" value="PAS-assoc_C"/>
</dbReference>
<dbReference type="Gene3D" id="3.40.50.2300">
    <property type="match status" value="2"/>
</dbReference>
<dbReference type="InterPro" id="IPR000014">
    <property type="entry name" value="PAS"/>
</dbReference>
<dbReference type="CDD" id="cd00130">
    <property type="entry name" value="PAS"/>
    <property type="match status" value="2"/>
</dbReference>
<dbReference type="CDD" id="cd00156">
    <property type="entry name" value="REC"/>
    <property type="match status" value="1"/>
</dbReference>
<dbReference type="KEGG" id="tog:HNI00_18590"/>
<dbReference type="SMART" id="SM00065">
    <property type="entry name" value="GAF"/>
    <property type="match status" value="1"/>
</dbReference>
<evidence type="ECO:0000259" key="20">
    <source>
        <dbReference type="PROSITE" id="PS50109"/>
    </source>
</evidence>
<feature type="domain" description="HPt" evidence="24">
    <location>
        <begin position="1103"/>
        <end position="1196"/>
    </location>
</feature>
<comment type="similarity">
    <text evidence="3">In the N-terminal section; belongs to the phytochrome family.</text>
</comment>
<feature type="domain" description="PAS" evidence="22">
    <location>
        <begin position="65"/>
        <end position="139"/>
    </location>
</feature>
<dbReference type="SMART" id="SM00073">
    <property type="entry name" value="HPT"/>
    <property type="match status" value="1"/>
</dbReference>
<dbReference type="InterPro" id="IPR035965">
    <property type="entry name" value="PAS-like_dom_sf"/>
</dbReference>
<dbReference type="PROSITE" id="PS50112">
    <property type="entry name" value="PAS"/>
    <property type="match status" value="2"/>
</dbReference>
<dbReference type="PROSITE" id="PS50109">
    <property type="entry name" value="HIS_KIN"/>
    <property type="match status" value="1"/>
</dbReference>
<keyword evidence="9" id="KW-0547">Nucleotide-binding</keyword>
<dbReference type="SMART" id="SM00448">
    <property type="entry name" value="REC"/>
    <property type="match status" value="2"/>
</dbReference>
<dbReference type="FunFam" id="1.10.287.130:FF:000004">
    <property type="entry name" value="Ethylene receptor 1"/>
    <property type="match status" value="1"/>
</dbReference>
<evidence type="ECO:0000256" key="9">
    <source>
        <dbReference type="ARBA" id="ARBA00022741"/>
    </source>
</evidence>
<evidence type="ECO:0000256" key="18">
    <source>
        <dbReference type="SAM" id="Coils"/>
    </source>
</evidence>
<dbReference type="InterPro" id="IPR004358">
    <property type="entry name" value="Sig_transdc_His_kin-like_C"/>
</dbReference>
<dbReference type="PROSITE" id="PS50894">
    <property type="entry name" value="HPT"/>
    <property type="match status" value="1"/>
</dbReference>
<feature type="domain" description="Histidine kinase" evidence="20">
    <location>
        <begin position="538"/>
        <end position="768"/>
    </location>
</feature>
<feature type="modified residue" description="Phosphohistidine" evidence="16">
    <location>
        <position position="1142"/>
    </location>
</feature>
<dbReference type="Gene3D" id="3.30.450.20">
    <property type="entry name" value="PAS domain"/>
    <property type="match status" value="2"/>
</dbReference>
<dbReference type="SUPFAM" id="SSF47226">
    <property type="entry name" value="Histidine-containing phosphotransfer domain, HPT domain"/>
    <property type="match status" value="1"/>
</dbReference>
<sequence length="1203" mass="133862">MPDYPEPRKLLLEVNSGSAQAEMGLASQQHLADLLAENERLRQELVERECSLRQRQQADATQQENQRFIQQILETTPNLLYLYAVDAKRIRFINRRVSEMLGYPAHQIYEMDSEALRSLVHPSDLPLLRSSIQELQQDSVGQGVEVTFRLRHASGEWRWLQSRQTVFSRDDAGNLVQLLGTAQDITSRKQAQEALAQSEQRFRSLVSHLPGVVFRSRYDPQREAEFGWVIEFISEAIADLTGYPAEDFLNNQGRHYASIVHPEDRDRLFQVVLSHARAGQPYTLEYRLIHRDGSLRWAYEKTQVVEEAQGLVIEGVLLDITERHLAEAALERHLQKTLLLQQITEEIRQSLDPQQIFQTAATQIGQTFRVSRVLIHTYVAEPEPEIPIVATYLKPEYEFERVMKSVPITGNLHAQTMMAQDRAVASGDVLCEPLLSNLHPLLQALKIRSMLAVRTSYKGEPNGAICLHQCDRLRRWSEDEIDLLEAVAAQLGIALAQAQLLEQETQQRQELMIKNKALEQARRDAETANRAKSEFLATMSHEIRTPMNAVIGMSSLLLSTPLTPQQEEFAQTISSSGETLLKIINDILDFSKIESGKLELDLETFNLRQCVECAIDLVMPKALEKDLEVGCLFEPEVPDWVIGDSTRVQQVLVNLLSNAVKFTSQGEVTVTVSAHCIDLSAVPEEAGVPTCTIRLAVKDTGIGIPTDRLDRLFQPFLQGDSSINRTYGGTGLGLAISQRLAERMGGRLWMESEVGVGSTFYFSFVTQSHSGISASVDYRSPFKGRSLLLVDSQTIHRENLVHQAEFLGLRVVAVGSSEAALHYLRQAAPQGDRPDLIVLEAHLSTDSGSALADEISQLPGCETIPLVFLTRLDRSLQSARYALTHSSGAIAIPRLAKPVKQSQFYAMLSNYFGATPHFSSGMAHSSDSPGAGSALDNTHELGLDSDAHSEKDSDLRILIAEDNLVNQKVLLRMLQQLGYDADVVSNGTEAVEAVLRETYDVVLMDVQMPEVDGIMATRMLRDRLLSEKLPYIVAVTANAMMGDREDCLISGMDDYISKPIRLDQLSALLKKCPRRAIAQPASQSSPLDARFINSFIADMGDQAAAIFTELIDCYLTEAPKMVASIRNAGAMLDTAAIMRTAHTFKSSSAVVGATRLSKLCRYLEDTAHQSTPDEITAQIDKLVAEYEQVSAALRAERQRLTPG</sequence>
<feature type="compositionally biased region" description="Basic and acidic residues" evidence="19">
    <location>
        <begin position="937"/>
        <end position="947"/>
    </location>
</feature>
<evidence type="ECO:0000256" key="2">
    <source>
        <dbReference type="ARBA" id="ARBA00004651"/>
    </source>
</evidence>
<comment type="catalytic activity">
    <reaction evidence="1">
        <text>ATP + protein L-histidine = ADP + protein N-phospho-L-histidine.</text>
        <dbReference type="EC" id="2.7.13.3"/>
    </reaction>
</comment>
<evidence type="ECO:0000256" key="12">
    <source>
        <dbReference type="ARBA" id="ARBA00022989"/>
    </source>
</evidence>
<evidence type="ECO:0000256" key="14">
    <source>
        <dbReference type="ARBA" id="ARBA00023136"/>
    </source>
</evidence>
<dbReference type="PANTHER" id="PTHR45339:SF1">
    <property type="entry name" value="HYBRID SIGNAL TRANSDUCTION HISTIDINE KINASE J"/>
    <property type="match status" value="1"/>
</dbReference>
<evidence type="ECO:0000259" key="22">
    <source>
        <dbReference type="PROSITE" id="PS50112"/>
    </source>
</evidence>
<dbReference type="InterPro" id="IPR008207">
    <property type="entry name" value="Sig_transdc_His_kin_Hpt_dom"/>
</dbReference>
<dbReference type="InterPro" id="IPR036641">
    <property type="entry name" value="HPT_dom_sf"/>
</dbReference>
<feature type="domain" description="PAC" evidence="23">
    <location>
        <begin position="144"/>
        <end position="197"/>
    </location>
</feature>
<dbReference type="SUPFAM" id="SSF55874">
    <property type="entry name" value="ATPase domain of HSP90 chaperone/DNA topoisomerase II/histidine kinase"/>
    <property type="match status" value="1"/>
</dbReference>
<dbReference type="CDD" id="cd17546">
    <property type="entry name" value="REC_hyHK_CKI1_RcsC-like"/>
    <property type="match status" value="1"/>
</dbReference>
<evidence type="ECO:0000256" key="11">
    <source>
        <dbReference type="ARBA" id="ARBA00022840"/>
    </source>
</evidence>
<dbReference type="Pfam" id="PF02518">
    <property type="entry name" value="HATPase_c"/>
    <property type="match status" value="1"/>
</dbReference>
<feature type="modified residue" description="4-aspartylphosphate" evidence="17">
    <location>
        <position position="1005"/>
    </location>
</feature>
<dbReference type="InterPro" id="IPR029016">
    <property type="entry name" value="GAF-like_dom_sf"/>
</dbReference>
<dbReference type="InterPro" id="IPR036097">
    <property type="entry name" value="HisK_dim/P_sf"/>
</dbReference>
<evidence type="ECO:0000256" key="4">
    <source>
        <dbReference type="ARBA" id="ARBA00012438"/>
    </source>
</evidence>
<dbReference type="InterPro" id="IPR005467">
    <property type="entry name" value="His_kinase_dom"/>
</dbReference>
<evidence type="ECO:0000259" key="21">
    <source>
        <dbReference type="PROSITE" id="PS50110"/>
    </source>
</evidence>
<dbReference type="PANTHER" id="PTHR45339">
    <property type="entry name" value="HYBRID SIGNAL TRANSDUCTION HISTIDINE KINASE J"/>
    <property type="match status" value="1"/>
</dbReference>
<keyword evidence="5" id="KW-1003">Cell membrane</keyword>
<dbReference type="SMART" id="SM00388">
    <property type="entry name" value="HisKA"/>
    <property type="match status" value="1"/>
</dbReference>
<keyword evidence="18" id="KW-0175">Coiled coil</keyword>
<dbReference type="SUPFAM" id="SSF55781">
    <property type="entry name" value="GAF domain-like"/>
    <property type="match status" value="1"/>
</dbReference>
<accession>A0AA96YR78</accession>
<keyword evidence="13" id="KW-0902">Two-component regulatory system</keyword>
<evidence type="ECO:0000256" key="6">
    <source>
        <dbReference type="ARBA" id="ARBA00022553"/>
    </source>
</evidence>
<dbReference type="GO" id="GO:0005524">
    <property type="term" value="F:ATP binding"/>
    <property type="evidence" value="ECO:0007669"/>
    <property type="project" value="UniProtKB-KW"/>
</dbReference>
<dbReference type="SUPFAM" id="SSF52172">
    <property type="entry name" value="CheY-like"/>
    <property type="match status" value="2"/>
</dbReference>
<keyword evidence="11" id="KW-0067">ATP-binding</keyword>
<evidence type="ECO:0000256" key="17">
    <source>
        <dbReference type="PROSITE-ProRule" id="PRU00169"/>
    </source>
</evidence>
<dbReference type="Gene3D" id="1.20.120.160">
    <property type="entry name" value="HPT domain"/>
    <property type="match status" value="1"/>
</dbReference>
<dbReference type="InterPro" id="IPR003594">
    <property type="entry name" value="HATPase_dom"/>
</dbReference>
<dbReference type="PROSITE" id="PS50113">
    <property type="entry name" value="PAC"/>
    <property type="match status" value="2"/>
</dbReference>
<dbReference type="InterPro" id="IPR036890">
    <property type="entry name" value="HATPase_C_sf"/>
</dbReference>
<dbReference type="Pfam" id="PF01590">
    <property type="entry name" value="GAF"/>
    <property type="match status" value="1"/>
</dbReference>
<dbReference type="SMART" id="SM00091">
    <property type="entry name" value="PAS"/>
    <property type="match status" value="2"/>
</dbReference>
<dbReference type="InterPro" id="IPR003661">
    <property type="entry name" value="HisK_dim/P_dom"/>
</dbReference>
<keyword evidence="14" id="KW-0472">Membrane</keyword>
<comment type="caution">
    <text evidence="17">Lacks conserved residue(s) required for the propagation of feature annotation.</text>
</comment>
<feature type="domain" description="Response regulatory" evidence="21">
    <location>
        <begin position="786"/>
        <end position="912"/>
    </location>
</feature>
<dbReference type="EMBL" id="CP053540">
    <property type="protein sequence ID" value="WOB44932.1"/>
    <property type="molecule type" value="Genomic_DNA"/>
</dbReference>
<evidence type="ECO:0000256" key="10">
    <source>
        <dbReference type="ARBA" id="ARBA00022777"/>
    </source>
</evidence>
<dbReference type="InterPro" id="IPR001610">
    <property type="entry name" value="PAC"/>
</dbReference>
<evidence type="ECO:0000256" key="7">
    <source>
        <dbReference type="ARBA" id="ARBA00022679"/>
    </source>
</evidence>
<dbReference type="RefSeq" id="WP_316788341.1">
    <property type="nucleotide sequence ID" value="NZ_CP053540.1"/>
</dbReference>
<evidence type="ECO:0000256" key="3">
    <source>
        <dbReference type="ARBA" id="ARBA00006402"/>
    </source>
</evidence>
<evidence type="ECO:0000256" key="13">
    <source>
        <dbReference type="ARBA" id="ARBA00023012"/>
    </source>
</evidence>
<dbReference type="Pfam" id="PF00512">
    <property type="entry name" value="HisKA"/>
    <property type="match status" value="1"/>
</dbReference>
<reference evidence="25" key="1">
    <citation type="submission" date="2020-05" db="EMBL/GenBank/DDBJ databases">
        <authorList>
            <person name="Zhu T."/>
            <person name="Keshari N."/>
            <person name="Lu X."/>
        </authorList>
    </citation>
    <scope>NUCLEOTIDE SEQUENCE</scope>
    <source>
        <strain evidence="25">NK1-22</strain>
    </source>
</reference>
<dbReference type="FunFam" id="3.30.565.10:FF:000010">
    <property type="entry name" value="Sensor histidine kinase RcsC"/>
    <property type="match status" value="1"/>
</dbReference>
<keyword evidence="6 17" id="KW-0597">Phosphoprotein</keyword>
<dbReference type="Pfam" id="PF08447">
    <property type="entry name" value="PAS_3"/>
    <property type="match status" value="2"/>
</dbReference>
<dbReference type="InterPro" id="IPR003018">
    <property type="entry name" value="GAF"/>
</dbReference>
<organism evidence="25">
    <name type="scientific">Thermoleptolyngbya oregonensis NK1-22</name>
    <dbReference type="NCBI Taxonomy" id="2547457"/>
    <lineage>
        <taxon>Bacteria</taxon>
        <taxon>Bacillati</taxon>
        <taxon>Cyanobacteriota</taxon>
        <taxon>Cyanophyceae</taxon>
        <taxon>Oculatellales</taxon>
        <taxon>Oculatellaceae</taxon>
        <taxon>Thermoleptolyngbya</taxon>
    </lineage>
</organism>
<dbReference type="Pfam" id="PF00072">
    <property type="entry name" value="Response_reg"/>
    <property type="match status" value="1"/>
</dbReference>
<dbReference type="InterPro" id="IPR001789">
    <property type="entry name" value="Sig_transdc_resp-reg_receiver"/>
</dbReference>
<protein>
    <recommendedName>
        <fullName evidence="15">Circadian input-output histidine kinase CikA</fullName>
        <ecNumber evidence="4">2.7.13.3</ecNumber>
    </recommendedName>
</protein>
<dbReference type="SMART" id="SM00086">
    <property type="entry name" value="PAC"/>
    <property type="match status" value="2"/>
</dbReference>
<dbReference type="CDD" id="cd16922">
    <property type="entry name" value="HATPase_EvgS-ArcB-TorS-like"/>
    <property type="match status" value="1"/>
</dbReference>
<name>A0AA96YR78_9CYAN</name>
<keyword evidence="8" id="KW-0812">Transmembrane</keyword>
<evidence type="ECO:0000256" key="5">
    <source>
        <dbReference type="ARBA" id="ARBA00022475"/>
    </source>
</evidence>
<evidence type="ECO:0000256" key="19">
    <source>
        <dbReference type="SAM" id="MobiDB-lite"/>
    </source>
</evidence>
<proteinExistence type="inferred from homology"/>
<keyword evidence="12" id="KW-1133">Transmembrane helix</keyword>
<feature type="domain" description="PAS" evidence="22">
    <location>
        <begin position="198"/>
        <end position="280"/>
    </location>
</feature>
<dbReference type="PROSITE" id="PS50110">
    <property type="entry name" value="RESPONSE_REGULATORY"/>
    <property type="match status" value="2"/>
</dbReference>
<dbReference type="InterPro" id="IPR013655">
    <property type="entry name" value="PAS_fold_3"/>
</dbReference>
<dbReference type="AlphaFoldDB" id="A0AA96YR78"/>
<dbReference type="Gene3D" id="3.30.565.10">
    <property type="entry name" value="Histidine kinase-like ATPase, C-terminal domain"/>
    <property type="match status" value="1"/>
</dbReference>
<feature type="coiled-coil region" evidence="18">
    <location>
        <begin position="501"/>
        <end position="538"/>
    </location>
</feature>
<keyword evidence="7" id="KW-0808">Transferase</keyword>
<dbReference type="SUPFAM" id="SSF55785">
    <property type="entry name" value="PYP-like sensor domain (PAS domain)"/>
    <property type="match status" value="2"/>
</dbReference>
<dbReference type="Gene3D" id="3.30.450.40">
    <property type="match status" value="1"/>
</dbReference>
<feature type="domain" description="Response regulatory" evidence="21">
    <location>
        <begin position="956"/>
        <end position="1073"/>
    </location>
</feature>
<gene>
    <name evidence="25" type="ORF">HNI00_18590</name>
</gene>
<feature type="region of interest" description="Disordered" evidence="19">
    <location>
        <begin position="922"/>
        <end position="947"/>
    </location>
</feature>
<comment type="subcellular location">
    <subcellularLocation>
        <location evidence="2">Cell membrane</location>
        <topology evidence="2">Multi-pass membrane protein</topology>
    </subcellularLocation>
</comment>
<dbReference type="CDD" id="cd00082">
    <property type="entry name" value="HisKA"/>
    <property type="match status" value="1"/>
</dbReference>
<dbReference type="NCBIfam" id="TIGR00229">
    <property type="entry name" value="sensory_box"/>
    <property type="match status" value="2"/>
</dbReference>
<dbReference type="InterPro" id="IPR011006">
    <property type="entry name" value="CheY-like_superfamily"/>
</dbReference>
<dbReference type="CDD" id="cd00088">
    <property type="entry name" value="HPT"/>
    <property type="match status" value="1"/>
</dbReference>
<dbReference type="Pfam" id="PF01627">
    <property type="entry name" value="Hpt"/>
    <property type="match status" value="1"/>
</dbReference>